<evidence type="ECO:0000313" key="4">
    <source>
        <dbReference type="EMBL" id="CAG11845.1"/>
    </source>
</evidence>
<protein>
    <submittedName>
        <fullName evidence="4">(spotted green pufferfish) hypothetical protein</fullName>
    </submittedName>
</protein>
<dbReference type="GO" id="GO:0005654">
    <property type="term" value="C:nucleoplasm"/>
    <property type="evidence" value="ECO:0007669"/>
    <property type="project" value="TreeGrafter"/>
</dbReference>
<accession>Q4RID7</accession>
<gene>
    <name evidence="4" type="ORF">GSTENG00033928001</name>
</gene>
<dbReference type="KEGG" id="tng:GSTEN00033928G001"/>
<feature type="region of interest" description="Disordered" evidence="3">
    <location>
        <begin position="1"/>
        <end position="88"/>
    </location>
</feature>
<name>Q4RID7_TETNG</name>
<feature type="compositionally biased region" description="Basic and acidic residues" evidence="3">
    <location>
        <begin position="160"/>
        <end position="178"/>
    </location>
</feature>
<evidence type="ECO:0000256" key="2">
    <source>
        <dbReference type="ARBA" id="ARBA00023242"/>
    </source>
</evidence>
<feature type="compositionally biased region" description="Polar residues" evidence="3">
    <location>
        <begin position="1"/>
        <end position="26"/>
    </location>
</feature>
<feature type="compositionally biased region" description="Basic residues" evidence="3">
    <location>
        <begin position="254"/>
        <end position="267"/>
    </location>
</feature>
<proteinExistence type="predicted"/>
<reference evidence="4" key="2">
    <citation type="submission" date="2004-02" db="EMBL/GenBank/DDBJ databases">
        <authorList>
            <consortium name="Genoscope"/>
            <consortium name="Whitehead Institute Centre for Genome Research"/>
        </authorList>
    </citation>
    <scope>NUCLEOTIDE SEQUENCE</scope>
</reference>
<feature type="compositionally biased region" description="Polar residues" evidence="3">
    <location>
        <begin position="235"/>
        <end position="253"/>
    </location>
</feature>
<feature type="compositionally biased region" description="Low complexity" evidence="3">
    <location>
        <begin position="221"/>
        <end position="234"/>
    </location>
</feature>
<evidence type="ECO:0000256" key="1">
    <source>
        <dbReference type="ARBA" id="ARBA00004123"/>
    </source>
</evidence>
<dbReference type="GO" id="GO:0042800">
    <property type="term" value="F:histone H3K4 methyltransferase activity"/>
    <property type="evidence" value="ECO:0007669"/>
    <property type="project" value="TreeGrafter"/>
</dbReference>
<dbReference type="OrthoDB" id="8940125at2759"/>
<comment type="caution">
    <text evidence="4">The sequence shown here is derived from an EMBL/GenBank/DDBJ whole genome shotgun (WGS) entry which is preliminary data.</text>
</comment>
<organism evidence="4">
    <name type="scientific">Tetraodon nigroviridis</name>
    <name type="common">Spotted green pufferfish</name>
    <name type="synonym">Chelonodon nigroviridis</name>
    <dbReference type="NCBI Taxonomy" id="99883"/>
    <lineage>
        <taxon>Eukaryota</taxon>
        <taxon>Metazoa</taxon>
        <taxon>Chordata</taxon>
        <taxon>Craniata</taxon>
        <taxon>Vertebrata</taxon>
        <taxon>Euteleostomi</taxon>
        <taxon>Actinopterygii</taxon>
        <taxon>Neopterygii</taxon>
        <taxon>Teleostei</taxon>
        <taxon>Neoteleostei</taxon>
        <taxon>Acanthomorphata</taxon>
        <taxon>Eupercaria</taxon>
        <taxon>Tetraodontiformes</taxon>
        <taxon>Tetradontoidea</taxon>
        <taxon>Tetraodontidae</taxon>
        <taxon>Tetraodon</taxon>
    </lineage>
</organism>
<dbReference type="AlphaFoldDB" id="Q4RID7"/>
<reference evidence="4" key="1">
    <citation type="journal article" date="2004" name="Nature">
        <title>Genome duplication in the teleost fish Tetraodon nigroviridis reveals the early vertebrate proto-karyotype.</title>
        <authorList>
            <person name="Jaillon O."/>
            <person name="Aury J.-M."/>
            <person name="Brunet F."/>
            <person name="Petit J.-L."/>
            <person name="Stange-Thomann N."/>
            <person name="Mauceli E."/>
            <person name="Bouneau L."/>
            <person name="Fischer C."/>
            <person name="Ozouf-Costaz C."/>
            <person name="Bernot A."/>
            <person name="Nicaud S."/>
            <person name="Jaffe D."/>
            <person name="Fisher S."/>
            <person name="Lutfalla G."/>
            <person name="Dossat C."/>
            <person name="Segurens B."/>
            <person name="Dasilva C."/>
            <person name="Salanoubat M."/>
            <person name="Levy M."/>
            <person name="Boudet N."/>
            <person name="Castellano S."/>
            <person name="Anthouard V."/>
            <person name="Jubin C."/>
            <person name="Castelli V."/>
            <person name="Katinka M."/>
            <person name="Vacherie B."/>
            <person name="Biemont C."/>
            <person name="Skalli Z."/>
            <person name="Cattolico L."/>
            <person name="Poulain J."/>
            <person name="De Berardinis V."/>
            <person name="Cruaud C."/>
            <person name="Duprat S."/>
            <person name="Brottier P."/>
            <person name="Coutanceau J.-P."/>
            <person name="Gouzy J."/>
            <person name="Parra G."/>
            <person name="Lardier G."/>
            <person name="Chapple C."/>
            <person name="McKernan K.J."/>
            <person name="McEwan P."/>
            <person name="Bosak S."/>
            <person name="Kellis M."/>
            <person name="Volff J.-N."/>
            <person name="Guigo R."/>
            <person name="Zody M.C."/>
            <person name="Mesirov J."/>
            <person name="Lindblad-Toh K."/>
            <person name="Birren B."/>
            <person name="Nusbaum C."/>
            <person name="Kahn D."/>
            <person name="Robinson-Rechavi M."/>
            <person name="Laudet V."/>
            <person name="Schachter V."/>
            <person name="Quetier F."/>
            <person name="Saurin W."/>
            <person name="Scarpelli C."/>
            <person name="Wincker P."/>
            <person name="Lander E.S."/>
            <person name="Weissenbach J."/>
            <person name="Roest Crollius H."/>
        </authorList>
    </citation>
    <scope>NUCLEOTIDE SEQUENCE [LARGE SCALE GENOMIC DNA]</scope>
</reference>
<feature type="region of interest" description="Disordered" evidence="3">
    <location>
        <begin position="130"/>
        <end position="267"/>
    </location>
</feature>
<dbReference type="PANTHER" id="PTHR46147:SF2">
    <property type="entry name" value="SET-BINDING PROTEIN"/>
    <property type="match status" value="1"/>
</dbReference>
<feature type="compositionally biased region" description="Basic and acidic residues" evidence="3">
    <location>
        <begin position="52"/>
        <end position="87"/>
    </location>
</feature>
<dbReference type="PANTHER" id="PTHR46147">
    <property type="entry name" value="HISTONE-LYSINE N-METHYLTRANSFERASE ASH1"/>
    <property type="match status" value="1"/>
</dbReference>
<keyword evidence="2" id="KW-0539">Nucleus</keyword>
<sequence length="267" mass="28522">MGGQAFSENYPGNPTTSYFSPPTSLMDQRVKGGKPPNASSALYAASAPEDSEQNKVAEKRRKGDGEHADVGGKEAEKQESGKKKDGNKGAVLEFLIEGRCGSTGQQQLQISGRETSCPEGNLRLRIGLQTKRTKKPPKILESYVCKPTFRTYQRQGRGPPRGDGEQEQRSRTPDEASRDQCSLLNAAQPAPKQATRAASPPPSSLSSAPASLPRPQPLTPAPSAVSSPASVSAATNQGTKPTKQVNQGKVSHLQTKKNPIHFVSHRS</sequence>
<dbReference type="GO" id="GO:0006355">
    <property type="term" value="P:regulation of DNA-templated transcription"/>
    <property type="evidence" value="ECO:0007669"/>
    <property type="project" value="TreeGrafter"/>
</dbReference>
<comment type="subcellular location">
    <subcellularLocation>
        <location evidence="1">Nucleus</location>
    </subcellularLocation>
</comment>
<evidence type="ECO:0000256" key="3">
    <source>
        <dbReference type="SAM" id="MobiDB-lite"/>
    </source>
</evidence>
<dbReference type="EMBL" id="CAAE01015044">
    <property type="protein sequence ID" value="CAG11845.1"/>
    <property type="molecule type" value="Genomic_DNA"/>
</dbReference>